<dbReference type="Gene3D" id="2.130.10.10">
    <property type="entry name" value="YVTN repeat-like/Quinoprotein amine dehydrogenase"/>
    <property type="match status" value="1"/>
</dbReference>
<dbReference type="GO" id="GO:0006006">
    <property type="term" value="P:glucose metabolic process"/>
    <property type="evidence" value="ECO:0007669"/>
    <property type="project" value="UniProtKB-KW"/>
</dbReference>
<keyword evidence="5" id="KW-1185">Reference proteome</keyword>
<keyword evidence="2" id="KW-0119">Carbohydrate metabolism</keyword>
<gene>
    <name evidence="4" type="ORF">FAZ15_11860</name>
</gene>
<evidence type="ECO:0000256" key="1">
    <source>
        <dbReference type="ARBA" id="ARBA00005564"/>
    </source>
</evidence>
<dbReference type="InterPro" id="IPR011048">
    <property type="entry name" value="Haem_d1_sf"/>
</dbReference>
<reference evidence="4 5" key="1">
    <citation type="submission" date="2019-04" db="EMBL/GenBank/DDBJ databases">
        <title>Sphingobacterium olei sp. nov., isolated from oil-contaminated soil.</title>
        <authorList>
            <person name="Liu B."/>
        </authorList>
    </citation>
    <scope>NUCLEOTIDE SEQUENCE [LARGE SCALE GENOMIC DNA]</scope>
    <source>
        <strain evidence="4 5">HAL-9</strain>
    </source>
</reference>
<comment type="caution">
    <text evidence="4">The sequence shown here is derived from an EMBL/GenBank/DDBJ whole genome shotgun (WGS) entry which is preliminary data.</text>
</comment>
<dbReference type="Pfam" id="PF10282">
    <property type="entry name" value="Lactonase"/>
    <property type="match status" value="1"/>
</dbReference>
<evidence type="ECO:0000256" key="2">
    <source>
        <dbReference type="ARBA" id="ARBA00022526"/>
    </source>
</evidence>
<dbReference type="EMBL" id="SUME01000004">
    <property type="protein sequence ID" value="TJZ60676.1"/>
    <property type="molecule type" value="Genomic_DNA"/>
</dbReference>
<dbReference type="PANTHER" id="PTHR30344">
    <property type="entry name" value="6-PHOSPHOGLUCONOLACTONASE-RELATED"/>
    <property type="match status" value="1"/>
</dbReference>
<proteinExistence type="inferred from homology"/>
<comment type="similarity">
    <text evidence="1">Belongs to the cycloisomerase 2 family.</text>
</comment>
<dbReference type="InterPro" id="IPR019405">
    <property type="entry name" value="Lactonase_7-beta_prop"/>
</dbReference>
<dbReference type="InterPro" id="IPR015943">
    <property type="entry name" value="WD40/YVTN_repeat-like_dom_sf"/>
</dbReference>
<dbReference type="RefSeq" id="WP_136901520.1">
    <property type="nucleotide sequence ID" value="NZ_SUME01000004.1"/>
</dbReference>
<accession>A0A4U0P0F2</accession>
<name>A0A4U0P0F2_9SPHI</name>
<evidence type="ECO:0000313" key="4">
    <source>
        <dbReference type="EMBL" id="TJZ60676.1"/>
    </source>
</evidence>
<dbReference type="PANTHER" id="PTHR30344:SF1">
    <property type="entry name" value="6-PHOSPHOGLUCONOLACTONASE"/>
    <property type="match status" value="1"/>
</dbReference>
<keyword evidence="2" id="KW-0313">Glucose metabolism</keyword>
<evidence type="ECO:0000313" key="5">
    <source>
        <dbReference type="Proteomes" id="UP000306808"/>
    </source>
</evidence>
<evidence type="ECO:0000256" key="3">
    <source>
        <dbReference type="SAM" id="SignalP"/>
    </source>
</evidence>
<feature type="signal peptide" evidence="3">
    <location>
        <begin position="1"/>
        <end position="21"/>
    </location>
</feature>
<organism evidence="4 5">
    <name type="scientific">Sphingobacterium olei</name>
    <dbReference type="NCBI Taxonomy" id="2571155"/>
    <lineage>
        <taxon>Bacteria</taxon>
        <taxon>Pseudomonadati</taxon>
        <taxon>Bacteroidota</taxon>
        <taxon>Sphingobacteriia</taxon>
        <taxon>Sphingobacteriales</taxon>
        <taxon>Sphingobacteriaceae</taxon>
        <taxon>Sphingobacterium</taxon>
    </lineage>
</organism>
<dbReference type="GO" id="GO:0017057">
    <property type="term" value="F:6-phosphogluconolactonase activity"/>
    <property type="evidence" value="ECO:0007669"/>
    <property type="project" value="TreeGrafter"/>
</dbReference>
<dbReference type="AlphaFoldDB" id="A0A4U0P0F2"/>
<dbReference type="OrthoDB" id="9790815at2"/>
<sequence length="361" mass="39612">MKYFLIHIVMSVMLKSGSAQSIPLFVGTYTHKGNSEGIYLYSFDVSSGDATMQSYFKTNNPSFLARNAQYIYAVNEDENGKVSALKFSNPQFDLLNQLSTEGKHPCHVAIGNKEPVLAVSNYSSGSLVLYSLNADGYIHKKEDFIQFEGTGPNVSRQKSSHVHSAFFNTAGDRLYVSDLGSDRVVEYAIVNTGTDYAFQQVGEIKLKGGSGPRHVAIAADAATIYALAELTGEIAVYQNSSGHWKLHQTLPIYAKGFIGEQGGADVKISPDGKYLYATNRGEANVIVHYKILKNGLLEQKSVYSVEGKSPRNFNFSPEGKFLLVTNQQSDEIIIFNRNIKTGALTDSKKRIAIGQPVCVIF</sequence>
<keyword evidence="3" id="KW-0732">Signal</keyword>
<dbReference type="Proteomes" id="UP000306808">
    <property type="component" value="Unassembled WGS sequence"/>
</dbReference>
<feature type="chain" id="PRO_5020694086" evidence="3">
    <location>
        <begin position="22"/>
        <end position="361"/>
    </location>
</feature>
<protein>
    <submittedName>
        <fullName evidence="4">Lactonase family protein</fullName>
    </submittedName>
</protein>
<dbReference type="InterPro" id="IPR050282">
    <property type="entry name" value="Cycloisomerase_2"/>
</dbReference>
<dbReference type="SUPFAM" id="SSF51004">
    <property type="entry name" value="C-terminal (heme d1) domain of cytochrome cd1-nitrite reductase"/>
    <property type="match status" value="1"/>
</dbReference>